<sequence>MLQMCALTLSSVMAPAMSRQVSRFSAGSGCLSPVSPAASELQASAESCRQSMIPASKHHPKNLRETRILSRALRRLSAGYSLPPSRKACAASTVSTVPTSSQPQDRHRIGIVLLTGYYLVD</sequence>
<reference evidence="1" key="1">
    <citation type="submission" date="2023-06" db="EMBL/GenBank/DDBJ databases">
        <title>Genome-scale phylogeny and comparative genomics of the fungal order Sordariales.</title>
        <authorList>
            <consortium name="Lawrence Berkeley National Laboratory"/>
            <person name="Hensen N."/>
            <person name="Bonometti L."/>
            <person name="Westerberg I."/>
            <person name="Brannstrom I.O."/>
            <person name="Guillou S."/>
            <person name="Cros-Aarteil S."/>
            <person name="Calhoun S."/>
            <person name="Haridas S."/>
            <person name="Kuo A."/>
            <person name="Mondo S."/>
            <person name="Pangilinan J."/>
            <person name="Riley R."/>
            <person name="Labutti K."/>
            <person name="Andreopoulos B."/>
            <person name="Lipzen A."/>
            <person name="Chen C."/>
            <person name="Yanf M."/>
            <person name="Daum C."/>
            <person name="Ng V."/>
            <person name="Clum A."/>
            <person name="Steindorff A."/>
            <person name="Ohm R."/>
            <person name="Martin F."/>
            <person name="Silar P."/>
            <person name="Natvig D."/>
            <person name="Lalanne C."/>
            <person name="Gautier V."/>
            <person name="Ament-Velasquez S.L."/>
            <person name="Kruys A."/>
            <person name="Hutchinson M.I."/>
            <person name="Powell A.J."/>
            <person name="Barry K."/>
            <person name="Miller A.N."/>
            <person name="Grigoriev I.V."/>
            <person name="Debuchy R."/>
            <person name="Gladieux P."/>
            <person name="Thoren M.H."/>
            <person name="Johannesson H."/>
        </authorList>
    </citation>
    <scope>NUCLEOTIDE SEQUENCE</scope>
    <source>
        <strain evidence="1">SMH2532-1</strain>
    </source>
</reference>
<dbReference type="AlphaFoldDB" id="A0AA39YRG4"/>
<evidence type="ECO:0000313" key="1">
    <source>
        <dbReference type="EMBL" id="KAK0657283.1"/>
    </source>
</evidence>
<name>A0AA39YRG4_9PEZI</name>
<proteinExistence type="predicted"/>
<organism evidence="1 2">
    <name type="scientific">Cercophora newfieldiana</name>
    <dbReference type="NCBI Taxonomy" id="92897"/>
    <lineage>
        <taxon>Eukaryota</taxon>
        <taxon>Fungi</taxon>
        <taxon>Dikarya</taxon>
        <taxon>Ascomycota</taxon>
        <taxon>Pezizomycotina</taxon>
        <taxon>Sordariomycetes</taxon>
        <taxon>Sordariomycetidae</taxon>
        <taxon>Sordariales</taxon>
        <taxon>Lasiosphaeriaceae</taxon>
        <taxon>Cercophora</taxon>
    </lineage>
</organism>
<dbReference type="EMBL" id="JAULSV010000001">
    <property type="protein sequence ID" value="KAK0657283.1"/>
    <property type="molecule type" value="Genomic_DNA"/>
</dbReference>
<gene>
    <name evidence="1" type="ORF">B0T16DRAFT_56638</name>
</gene>
<dbReference type="Proteomes" id="UP001174936">
    <property type="component" value="Unassembled WGS sequence"/>
</dbReference>
<protein>
    <submittedName>
        <fullName evidence="1">Uncharacterized protein</fullName>
    </submittedName>
</protein>
<keyword evidence="2" id="KW-1185">Reference proteome</keyword>
<accession>A0AA39YRG4</accession>
<comment type="caution">
    <text evidence="1">The sequence shown here is derived from an EMBL/GenBank/DDBJ whole genome shotgun (WGS) entry which is preliminary data.</text>
</comment>
<evidence type="ECO:0000313" key="2">
    <source>
        <dbReference type="Proteomes" id="UP001174936"/>
    </source>
</evidence>